<keyword evidence="2" id="KW-1185">Reference proteome</keyword>
<evidence type="ECO:0000313" key="2">
    <source>
        <dbReference type="Proteomes" id="UP001589734"/>
    </source>
</evidence>
<evidence type="ECO:0000313" key="1">
    <source>
        <dbReference type="EMBL" id="MFC0076147.1"/>
    </source>
</evidence>
<protein>
    <submittedName>
        <fullName evidence="1">Uncharacterized protein</fullName>
    </submittedName>
</protein>
<comment type="caution">
    <text evidence="1">The sequence shown here is derived from an EMBL/GenBank/DDBJ whole genome shotgun (WGS) entry which is preliminary data.</text>
</comment>
<organism evidence="1 2">
    <name type="scientific">Flavobacterium procerum</name>
    <dbReference type="NCBI Taxonomy" id="1455569"/>
    <lineage>
        <taxon>Bacteria</taxon>
        <taxon>Pseudomonadati</taxon>
        <taxon>Bacteroidota</taxon>
        <taxon>Flavobacteriia</taxon>
        <taxon>Flavobacteriales</taxon>
        <taxon>Flavobacteriaceae</taxon>
        <taxon>Flavobacterium</taxon>
    </lineage>
</organism>
<sequence>MKKLFVPLFIIQILFAKAQEKKFDKYSIKTIIGLIDKRDVNCISEIERAKIDFKKQEVLYELIPEGHLDSDYNRHYSHLIDLLKEKGINFSESRDLDPSWILDDETKYPLLSNCYCKASNELLKEKYGQNFIKNITKTADSLYVMSRIEIPFEYPFGVDDYCLIYPKAGDFLEQKIEIQKDFFSSFVFPKKFIQSSEKRDFYAKTKFTINRDNSISNISIVIEFKNSKNEEFGKFMNDQITKFIKHADWQAAVSNGIKVNTNFAINFYN</sequence>
<reference evidence="1 2" key="1">
    <citation type="submission" date="2024-09" db="EMBL/GenBank/DDBJ databases">
        <authorList>
            <person name="Sun Q."/>
            <person name="Mori K."/>
        </authorList>
    </citation>
    <scope>NUCLEOTIDE SEQUENCE [LARGE SCALE GENOMIC DNA]</scope>
    <source>
        <strain evidence="1 2">CGMCC 1.12926</strain>
    </source>
</reference>
<name>A0ABV6BL24_9FLAO</name>
<gene>
    <name evidence="1" type="ORF">ACFFLS_03805</name>
</gene>
<dbReference type="EMBL" id="JBHLYW010000003">
    <property type="protein sequence ID" value="MFC0076147.1"/>
    <property type="molecule type" value="Genomic_DNA"/>
</dbReference>
<accession>A0ABV6BL24</accession>
<proteinExistence type="predicted"/>
<dbReference type="Proteomes" id="UP001589734">
    <property type="component" value="Unassembled WGS sequence"/>
</dbReference>
<dbReference type="RefSeq" id="WP_379683139.1">
    <property type="nucleotide sequence ID" value="NZ_JBHLYW010000003.1"/>
</dbReference>